<gene>
    <name evidence="1" type="ORF">PROFUN_10368</name>
</gene>
<sequence length="377" mass="43153">MITRLRSAGFSRISRPHSITIIQRHSSTTSTSDVPTGPNSLDPLALFYLRQYRKGGFPAAVRRQLRSRENEPIQFQVEYTGALSQHPIEKALKEGPGGTLHRVKMPSILEGIAIRADLVFTSNSRVLWNIMPDAIIANLHPEVSPLFDVPPWDALAGSTYQTRLLAPGDEAHHLALMKAASRDCHYGFIKGHFIQTYLERRKFFNRYPWRVNMETAALASLATSLEFPVYCAWRPKQYTVSRWLRLSTFGEKVRFFWAAKKFLDKEVPLTEMMEAPALGEFDEDRLSKYNQPPHVTGEMVNAFEVDSILLSACKRTNHKKILMISDFINLDSVINLLDDPKDQTPRLVSMGEWTQELDPIMNQFDRVHSFSRPYKTE</sequence>
<name>A0A2P6NEB0_9EUKA</name>
<proteinExistence type="predicted"/>
<evidence type="ECO:0000313" key="2">
    <source>
        <dbReference type="Proteomes" id="UP000241769"/>
    </source>
</evidence>
<reference evidence="1 2" key="1">
    <citation type="journal article" date="2018" name="Genome Biol. Evol.">
        <title>Multiple Roots of Fruiting Body Formation in Amoebozoa.</title>
        <authorList>
            <person name="Hillmann F."/>
            <person name="Forbes G."/>
            <person name="Novohradska S."/>
            <person name="Ferling I."/>
            <person name="Riege K."/>
            <person name="Groth M."/>
            <person name="Westermann M."/>
            <person name="Marz M."/>
            <person name="Spaller T."/>
            <person name="Winckler T."/>
            <person name="Schaap P."/>
            <person name="Glockner G."/>
        </authorList>
    </citation>
    <scope>NUCLEOTIDE SEQUENCE [LARGE SCALE GENOMIC DNA]</scope>
    <source>
        <strain evidence="1 2">Jena</strain>
    </source>
</reference>
<dbReference type="InParanoid" id="A0A2P6NEB0"/>
<accession>A0A2P6NEB0</accession>
<dbReference type="AlphaFoldDB" id="A0A2P6NEB0"/>
<protein>
    <submittedName>
        <fullName evidence="1">Uncharacterized protein</fullName>
    </submittedName>
</protein>
<organism evidence="1 2">
    <name type="scientific">Planoprotostelium fungivorum</name>
    <dbReference type="NCBI Taxonomy" id="1890364"/>
    <lineage>
        <taxon>Eukaryota</taxon>
        <taxon>Amoebozoa</taxon>
        <taxon>Evosea</taxon>
        <taxon>Variosea</taxon>
        <taxon>Cavosteliida</taxon>
        <taxon>Cavosteliaceae</taxon>
        <taxon>Planoprotostelium</taxon>
    </lineage>
</organism>
<keyword evidence="2" id="KW-1185">Reference proteome</keyword>
<comment type="caution">
    <text evidence="1">The sequence shown here is derived from an EMBL/GenBank/DDBJ whole genome shotgun (WGS) entry which is preliminary data.</text>
</comment>
<dbReference type="EMBL" id="MDYQ01000106">
    <property type="protein sequence ID" value="PRP82296.1"/>
    <property type="molecule type" value="Genomic_DNA"/>
</dbReference>
<evidence type="ECO:0000313" key="1">
    <source>
        <dbReference type="EMBL" id="PRP82296.1"/>
    </source>
</evidence>
<dbReference type="Proteomes" id="UP000241769">
    <property type="component" value="Unassembled WGS sequence"/>
</dbReference>